<dbReference type="Pfam" id="PF07244">
    <property type="entry name" value="POTRA"/>
    <property type="match status" value="1"/>
</dbReference>
<dbReference type="PANTHER" id="PTHR12815:SF18">
    <property type="entry name" value="SORTING AND ASSEMBLY MACHINERY COMPONENT 50 HOMOLOG"/>
    <property type="match status" value="1"/>
</dbReference>
<evidence type="ECO:0000256" key="1">
    <source>
        <dbReference type="ARBA" id="ARBA00004370"/>
    </source>
</evidence>
<dbReference type="PROSITE" id="PS51779">
    <property type="entry name" value="POTRA"/>
    <property type="match status" value="1"/>
</dbReference>
<dbReference type="Proteomes" id="UP000027821">
    <property type="component" value="Unassembled WGS sequence"/>
</dbReference>
<evidence type="ECO:0000313" key="7">
    <source>
        <dbReference type="Proteomes" id="UP000027821"/>
    </source>
</evidence>
<dbReference type="AlphaFoldDB" id="A0A074KQW5"/>
<dbReference type="PANTHER" id="PTHR12815">
    <property type="entry name" value="SORTING AND ASSEMBLY MACHINERY SAMM50 PROTEIN FAMILY MEMBER"/>
    <property type="match status" value="1"/>
</dbReference>
<dbReference type="InterPro" id="IPR010827">
    <property type="entry name" value="BamA/TamA_POTRA"/>
</dbReference>
<keyword evidence="2" id="KW-1134">Transmembrane beta strand</keyword>
<feature type="domain" description="POTRA" evidence="5">
    <location>
        <begin position="26"/>
        <end position="102"/>
    </location>
</feature>
<dbReference type="STRING" id="1048983.EL17_16550"/>
<dbReference type="InterPro" id="IPR034746">
    <property type="entry name" value="POTRA"/>
</dbReference>
<accession>A0A074KQW5</accession>
<dbReference type="Gene3D" id="3.10.20.310">
    <property type="entry name" value="membrane protein fhac"/>
    <property type="match status" value="1"/>
</dbReference>
<evidence type="ECO:0000256" key="4">
    <source>
        <dbReference type="ARBA" id="ARBA00023136"/>
    </source>
</evidence>
<dbReference type="GO" id="GO:0019867">
    <property type="term" value="C:outer membrane"/>
    <property type="evidence" value="ECO:0007669"/>
    <property type="project" value="InterPro"/>
</dbReference>
<evidence type="ECO:0000313" key="6">
    <source>
        <dbReference type="EMBL" id="KEO72356.1"/>
    </source>
</evidence>
<organism evidence="6 7">
    <name type="scientific">Anditalea andensis</name>
    <dbReference type="NCBI Taxonomy" id="1048983"/>
    <lineage>
        <taxon>Bacteria</taxon>
        <taxon>Pseudomonadati</taxon>
        <taxon>Bacteroidota</taxon>
        <taxon>Cytophagia</taxon>
        <taxon>Cytophagales</taxon>
        <taxon>Cytophagaceae</taxon>
        <taxon>Anditalea</taxon>
    </lineage>
</organism>
<dbReference type="eggNOG" id="COG4775">
    <property type="taxonomic scope" value="Bacteria"/>
</dbReference>
<keyword evidence="3" id="KW-0812">Transmembrane</keyword>
<gene>
    <name evidence="6" type="ORF">EL17_16550</name>
</gene>
<keyword evidence="4" id="KW-0472">Membrane</keyword>
<dbReference type="EMBL" id="JMIH01000024">
    <property type="protein sequence ID" value="KEO72356.1"/>
    <property type="molecule type" value="Genomic_DNA"/>
</dbReference>
<comment type="subcellular location">
    <subcellularLocation>
        <location evidence="1">Membrane</location>
    </subcellularLocation>
</comment>
<proteinExistence type="predicted"/>
<reference evidence="6 7" key="1">
    <citation type="submission" date="2014-04" db="EMBL/GenBank/DDBJ databases">
        <title>Characterization and application of a salt tolerant electro-active bacterium.</title>
        <authorList>
            <person name="Yang L."/>
            <person name="Wei S."/>
            <person name="Tay Q.X.M."/>
        </authorList>
    </citation>
    <scope>NUCLEOTIDE SEQUENCE [LARGE SCALE GENOMIC DNA]</scope>
    <source>
        <strain evidence="6 7">LY1</strain>
    </source>
</reference>
<evidence type="ECO:0000256" key="3">
    <source>
        <dbReference type="ARBA" id="ARBA00022692"/>
    </source>
</evidence>
<name>A0A074KQW5_9BACT</name>
<dbReference type="InterPro" id="IPR000184">
    <property type="entry name" value="Bac_surfAg_D15"/>
</dbReference>
<keyword evidence="7" id="KW-1185">Reference proteome</keyword>
<dbReference type="Pfam" id="PF01103">
    <property type="entry name" value="Omp85"/>
    <property type="match status" value="1"/>
</dbReference>
<evidence type="ECO:0000259" key="5">
    <source>
        <dbReference type="PROSITE" id="PS51779"/>
    </source>
</evidence>
<sequence>MIHPALGQDTRTDKYLSEDFNAPDKITINNIFIIGNEKTRKNIIQRELNLTAKTTYDWEEFISFLEEDKKKIYNLQLFTSVEVTPLFTEDDQVEILISVKERWYVMPGIIFQLADRNFSEWWVNQNRDLSRVNYGVKLNHNNVGGRNEKLKVLAQFGFTQAFEVTYSKPYIDVKQQHGIAAQVTYFSNRTIPIRSIDNRQVFFTNEQEDILRRNLSATLQYTFRGSYYNFHNVSLGFNRTDIHPDVLQANPNYFLDDDVQLHYFMAGYSYRHDKRDNIAYATEGQVLALGINRYGLFTNDDVNETEFALMVNKYLRLNNKFHYVTGFSGSSYLSPRQPYILVRGVGYNPNFIRGYELNVIEGQQTVVHKNSIRYELLNANLDLSRYSPIDAISYFPIRMYISGNFDHGHVRDRNFIPENSRLTNKYLFGYGVGLDLVTFYDNVFRFEYSINDQGLGNFFINFTAPL</sequence>
<dbReference type="InterPro" id="IPR039910">
    <property type="entry name" value="D15-like"/>
</dbReference>
<dbReference type="Gene3D" id="2.40.160.50">
    <property type="entry name" value="membrane protein fhac: a member of the omp85/tpsb transporter family"/>
    <property type="match status" value="1"/>
</dbReference>
<comment type="caution">
    <text evidence="6">The sequence shown here is derived from an EMBL/GenBank/DDBJ whole genome shotgun (WGS) entry which is preliminary data.</text>
</comment>
<evidence type="ECO:0000256" key="2">
    <source>
        <dbReference type="ARBA" id="ARBA00022452"/>
    </source>
</evidence>
<protein>
    <submittedName>
        <fullName evidence="6">Membrane protein</fullName>
    </submittedName>
</protein>